<proteinExistence type="inferred from homology"/>
<dbReference type="HAMAP" id="MF_04017">
    <property type="entry name" value="HSV_CVC1"/>
    <property type="match status" value="1"/>
</dbReference>
<evidence type="ECO:0000256" key="3">
    <source>
        <dbReference type="ARBA" id="ARBA00022612"/>
    </source>
</evidence>
<gene>
    <name evidence="7" type="ORF">ALHV2gp28</name>
</gene>
<dbReference type="EMBL" id="KF274499">
    <property type="protein sequence ID" value="AIA62068.1"/>
    <property type="molecule type" value="Genomic_DNA"/>
</dbReference>
<dbReference type="RefSeq" id="YP_009044414.1">
    <property type="nucleotide sequence ID" value="NC_024382.1"/>
</dbReference>
<keyword evidence="8" id="KW-1185">Reference proteome</keyword>
<dbReference type="GO" id="GO:0051276">
    <property type="term" value="P:chromosome organization"/>
    <property type="evidence" value="ECO:0007669"/>
    <property type="project" value="InterPro"/>
</dbReference>
<dbReference type="GeneID" id="19735506"/>
<evidence type="ECO:0000313" key="7">
    <source>
        <dbReference type="EMBL" id="AIA62068.1"/>
    </source>
</evidence>
<dbReference type="Proteomes" id="UP000168428">
    <property type="component" value="Segment"/>
</dbReference>
<dbReference type="KEGG" id="vg:19735506"/>
<evidence type="ECO:0000256" key="4">
    <source>
        <dbReference type="ARBA" id="ARBA00022844"/>
    </source>
</evidence>
<evidence type="ECO:0000256" key="6">
    <source>
        <dbReference type="ARBA" id="ARBA00023219"/>
    </source>
</evidence>
<protein>
    <submittedName>
        <fullName evidence="7">Orf32</fullName>
    </submittedName>
</protein>
<evidence type="ECO:0000256" key="5">
    <source>
        <dbReference type="ARBA" id="ARBA00022921"/>
    </source>
</evidence>
<keyword evidence="2" id="KW-1048">Host nucleus</keyword>
<evidence type="ECO:0000256" key="1">
    <source>
        <dbReference type="ARBA" id="ARBA00022561"/>
    </source>
</evidence>
<dbReference type="GO" id="GO:0019028">
    <property type="term" value="C:viral capsid"/>
    <property type="evidence" value="ECO:0007669"/>
    <property type="project" value="UniProtKB-KW"/>
</dbReference>
<dbReference type="Pfam" id="PF04559">
    <property type="entry name" value="Herpes_UL17"/>
    <property type="match status" value="1"/>
</dbReference>
<accession>A0A068ABQ7</accession>
<reference evidence="7 8" key="1">
    <citation type="journal article" date="2014" name="Vet. Microbiol.">
        <title>Malignant catarrhal fever in American bison (Bison bison) experimentally infected with alcelaphine herpesvirus 2.</title>
        <authorList>
            <person name="Taus N.S."/>
            <person name="O'Toole D."/>
            <person name="Herndon D.R."/>
            <person name="Cunha C.W."/>
            <person name="Warg J.V."/>
            <person name="Seal B.S."/>
            <person name="Brooking A."/>
            <person name="Li H."/>
        </authorList>
    </citation>
    <scope>NUCLEOTIDE SEQUENCE [LARGE SCALE GENOMIC DNA]</scope>
    <source>
        <strain evidence="7">Topi-AlHV-2</strain>
    </source>
</reference>
<keyword evidence="6" id="KW-0231">Viral genome packaging</keyword>
<dbReference type="OrthoDB" id="10123at10239"/>
<organism evidence="7 8">
    <name type="scientific">Alcelaphine gammaherpesvirus 2</name>
    <dbReference type="NCBI Taxonomy" id="138184"/>
    <lineage>
        <taxon>Viruses</taxon>
        <taxon>Duplodnaviria</taxon>
        <taxon>Heunggongvirae</taxon>
        <taxon>Peploviricota</taxon>
        <taxon>Herviviricetes</taxon>
        <taxon>Herpesvirales</taxon>
        <taxon>Orthoherpesviridae</taxon>
        <taxon>Gammaherpesvirinae</taxon>
        <taxon>Macavirus</taxon>
        <taxon>Macavirus alcelaphinegamma2</taxon>
    </lineage>
</organism>
<name>A0A068ABQ7_9GAMA</name>
<evidence type="ECO:0000256" key="2">
    <source>
        <dbReference type="ARBA" id="ARBA00022562"/>
    </source>
</evidence>
<keyword evidence="1" id="KW-0167">Capsid protein</keyword>
<keyword evidence="4" id="KW-0946">Virion</keyword>
<keyword evidence="3" id="KW-1188">Viral release from host cell</keyword>
<evidence type="ECO:0000313" key="8">
    <source>
        <dbReference type="Proteomes" id="UP000168428"/>
    </source>
</evidence>
<keyword evidence="5" id="KW-0426">Late protein</keyword>
<dbReference type="InterPro" id="IPR007640">
    <property type="entry name" value="UL17-like"/>
</dbReference>
<sequence length="474" mass="53242">MDVHTNNWRYFHHGFDVIAHLVIPEDLAEGLYVEHRPKIFPCILKVIDYQTDSASEPVRVWARSLDYLHGVGRLTRGIALSLPLQVSNNTWHPFNVILLRFPETAEHNACYVRFFYQTIFSGLLKADSPGAQEVAQPVRSLPIREDPIANILQGRSARQLHTTEEMENDLVGSKKLIVGDSSSAFLNHRALERSPSLRGALVGGMFSGSGDGNLPESLPTPNQQTHQSPTIHFVGTRNFTEKSLNLHPLTHCFSGKRFWLCVYGTESYKNLVSCLDTLPEDELKKIDPLSVIQKDTSFLTLKMNQFVDSLLEKSKSSDFKLHQVLGVAIKSDISNALEYVLEQFYEACFTLRCVTNENSGWIKAAVANVAQKSGVWLDVISLWDRGVGRWGISLKLTSPLPGLDTLAHVQQLSCHLEEKQHYLLESVCARDHQIGVLYSCTLDAWLLLPGGFAIKGKFTHSERDLLHLRGRYGI</sequence>